<organism evidence="2 3">
    <name type="scientific">Paracoccus cavernae</name>
    <dbReference type="NCBI Taxonomy" id="1571207"/>
    <lineage>
        <taxon>Bacteria</taxon>
        <taxon>Pseudomonadati</taxon>
        <taxon>Pseudomonadota</taxon>
        <taxon>Alphaproteobacteria</taxon>
        <taxon>Rhodobacterales</taxon>
        <taxon>Paracoccaceae</taxon>
        <taxon>Paracoccus</taxon>
    </lineage>
</organism>
<gene>
    <name evidence="2" type="ORF">QWZ10_24805</name>
</gene>
<proteinExistence type="predicted"/>
<reference evidence="3" key="1">
    <citation type="journal article" date="2019" name="Int. J. Syst. Evol. Microbiol.">
        <title>The Global Catalogue of Microorganisms (GCM) 10K type strain sequencing project: providing services to taxonomists for standard genome sequencing and annotation.</title>
        <authorList>
            <consortium name="The Broad Institute Genomics Platform"/>
            <consortium name="The Broad Institute Genome Sequencing Center for Infectious Disease"/>
            <person name="Wu L."/>
            <person name="Ma J."/>
        </authorList>
    </citation>
    <scope>NUCLEOTIDE SEQUENCE [LARGE SCALE GENOMIC DNA]</scope>
    <source>
        <strain evidence="3">CECT 8482</strain>
    </source>
</reference>
<dbReference type="InterPro" id="IPR015797">
    <property type="entry name" value="NUDIX_hydrolase-like_dom_sf"/>
</dbReference>
<evidence type="ECO:0000313" key="3">
    <source>
        <dbReference type="Proteomes" id="UP001243846"/>
    </source>
</evidence>
<accession>A0ABT8DEV2</accession>
<keyword evidence="3" id="KW-1185">Reference proteome</keyword>
<evidence type="ECO:0000313" key="2">
    <source>
        <dbReference type="EMBL" id="MDN3714216.1"/>
    </source>
</evidence>
<dbReference type="SUPFAM" id="SSF55811">
    <property type="entry name" value="Nudix"/>
    <property type="match status" value="1"/>
</dbReference>
<comment type="caution">
    <text evidence="2">The sequence shown here is derived from an EMBL/GenBank/DDBJ whole genome shotgun (WGS) entry which is preliminary data.</text>
</comment>
<dbReference type="InterPro" id="IPR029401">
    <property type="entry name" value="Nudix_N"/>
</dbReference>
<sequence>MTAPFEMRFCPNCAHKLALITLHEDSGPTERLRCANCGWTHWGNPTPVLAAVLENDQGEVLIARNALWEEGVFGLITGFMEAGESPRRGFAARHSRKPACAPRHCAFWDRGIPADESGDCRLSPARRG</sequence>
<dbReference type="Proteomes" id="UP001243846">
    <property type="component" value="Unassembled WGS sequence"/>
</dbReference>
<name>A0ABT8DEV2_9RHOB</name>
<dbReference type="EMBL" id="JAUFRC010000003">
    <property type="protein sequence ID" value="MDN3714216.1"/>
    <property type="molecule type" value="Genomic_DNA"/>
</dbReference>
<protein>
    <submittedName>
        <fullName evidence="2">Zinc ribbon domain-containing protein</fullName>
    </submittedName>
</protein>
<evidence type="ECO:0000259" key="1">
    <source>
        <dbReference type="Pfam" id="PF14803"/>
    </source>
</evidence>
<feature type="domain" description="Nudix hydrolase N-terminal" evidence="1">
    <location>
        <begin position="8"/>
        <end position="41"/>
    </location>
</feature>
<dbReference type="Pfam" id="PF14803">
    <property type="entry name" value="Zn_ribbon_Nudix"/>
    <property type="match status" value="1"/>
</dbReference>